<evidence type="ECO:0000313" key="4">
    <source>
        <dbReference type="Proteomes" id="UP000528322"/>
    </source>
</evidence>
<evidence type="ECO:0000259" key="2">
    <source>
        <dbReference type="Pfam" id="PF09835"/>
    </source>
</evidence>
<dbReference type="Proteomes" id="UP000528322">
    <property type="component" value="Unassembled WGS sequence"/>
</dbReference>
<dbReference type="Pfam" id="PF09835">
    <property type="entry name" value="DUF2062"/>
    <property type="match status" value="1"/>
</dbReference>
<dbReference type="EMBL" id="JACHID010000007">
    <property type="protein sequence ID" value="MBB5022031.1"/>
    <property type="molecule type" value="Genomic_DNA"/>
</dbReference>
<sequence length="187" mass="21616">MGRLNRRRKSKHMRRVYLRLWRRRLRHYIDPVGWYRRLVYLDAPPKKIAISFAVGVYIAFVPLLGVQTMLSLAAAWLFRLNAVATVSGSLFTNPVTFVPLLWVSFHAGMLLHPFAQAGDFDWSTLDRDNFLAVMKPYIVQLFIGLAAVGLACAAAAYLLTLFLINRYRERNETEEAQQHQNSRHRGR</sequence>
<name>A0A7W7Y4N6_9BACT</name>
<feature type="transmembrane region" description="Helical" evidence="1">
    <location>
        <begin position="48"/>
        <end position="66"/>
    </location>
</feature>
<evidence type="ECO:0000256" key="1">
    <source>
        <dbReference type="SAM" id="Phobius"/>
    </source>
</evidence>
<keyword evidence="1" id="KW-1133">Transmembrane helix</keyword>
<protein>
    <recommendedName>
        <fullName evidence="2">DUF2062 domain-containing protein</fullName>
    </recommendedName>
</protein>
<feature type="transmembrane region" description="Helical" evidence="1">
    <location>
        <begin position="137"/>
        <end position="164"/>
    </location>
</feature>
<feature type="domain" description="DUF2062" evidence="2">
    <location>
        <begin position="34"/>
        <end position="171"/>
    </location>
</feature>
<evidence type="ECO:0000313" key="3">
    <source>
        <dbReference type="EMBL" id="MBB5022031.1"/>
    </source>
</evidence>
<dbReference type="AlphaFoldDB" id="A0A7W7Y4N6"/>
<dbReference type="PANTHER" id="PTHR40547:SF1">
    <property type="entry name" value="SLL0298 PROTEIN"/>
    <property type="match status" value="1"/>
</dbReference>
<accession>A0A7W7Y4N6</accession>
<gene>
    <name evidence="3" type="ORF">HNR37_001348</name>
</gene>
<comment type="caution">
    <text evidence="3">The sequence shown here is derived from an EMBL/GenBank/DDBJ whole genome shotgun (WGS) entry which is preliminary data.</text>
</comment>
<dbReference type="InterPro" id="IPR018639">
    <property type="entry name" value="DUF2062"/>
</dbReference>
<dbReference type="RefSeq" id="WP_183731790.1">
    <property type="nucleotide sequence ID" value="NZ_JACHID010000007.1"/>
</dbReference>
<proteinExistence type="predicted"/>
<keyword evidence="4" id="KW-1185">Reference proteome</keyword>
<organism evidence="3 4">
    <name type="scientific">Desulfurispira natronophila</name>
    <dbReference type="NCBI Taxonomy" id="682562"/>
    <lineage>
        <taxon>Bacteria</taxon>
        <taxon>Pseudomonadati</taxon>
        <taxon>Chrysiogenota</taxon>
        <taxon>Chrysiogenia</taxon>
        <taxon>Chrysiogenales</taxon>
        <taxon>Chrysiogenaceae</taxon>
        <taxon>Desulfurispira</taxon>
    </lineage>
</organism>
<dbReference type="PANTHER" id="PTHR40547">
    <property type="entry name" value="SLL0298 PROTEIN"/>
    <property type="match status" value="1"/>
</dbReference>
<reference evidence="3 4" key="1">
    <citation type="submission" date="2020-08" db="EMBL/GenBank/DDBJ databases">
        <title>Genomic Encyclopedia of Type Strains, Phase IV (KMG-IV): sequencing the most valuable type-strain genomes for metagenomic binning, comparative biology and taxonomic classification.</title>
        <authorList>
            <person name="Goeker M."/>
        </authorList>
    </citation>
    <scope>NUCLEOTIDE SEQUENCE [LARGE SCALE GENOMIC DNA]</scope>
    <source>
        <strain evidence="3 4">DSM 22071</strain>
    </source>
</reference>
<keyword evidence="1" id="KW-0472">Membrane</keyword>
<keyword evidence="1" id="KW-0812">Transmembrane</keyword>